<keyword evidence="4 9" id="KW-0132">Cell division</keyword>
<evidence type="ECO:0000256" key="4">
    <source>
        <dbReference type="ARBA" id="ARBA00022618"/>
    </source>
</evidence>
<dbReference type="GO" id="GO:0005886">
    <property type="term" value="C:plasma membrane"/>
    <property type="evidence" value="ECO:0007669"/>
    <property type="project" value="UniProtKB-SubCell"/>
</dbReference>
<evidence type="ECO:0000256" key="2">
    <source>
        <dbReference type="ARBA" id="ARBA00022475"/>
    </source>
</evidence>
<evidence type="ECO:0000256" key="8">
    <source>
        <dbReference type="ARBA" id="ARBA00023306"/>
    </source>
</evidence>
<dbReference type="InterPro" id="IPR026579">
    <property type="entry name" value="FtsQ"/>
</dbReference>
<protein>
    <recommendedName>
        <fullName evidence="9">Cell division protein FtsQ</fullName>
    </recommendedName>
</protein>
<evidence type="ECO:0000256" key="7">
    <source>
        <dbReference type="ARBA" id="ARBA00023136"/>
    </source>
</evidence>
<dbReference type="OrthoDB" id="9790370at2"/>
<dbReference type="GO" id="GO:0090529">
    <property type="term" value="P:cell septum assembly"/>
    <property type="evidence" value="ECO:0007669"/>
    <property type="project" value="InterPro"/>
</dbReference>
<dbReference type="HAMAP" id="MF_00911">
    <property type="entry name" value="FtsQ_subfam"/>
    <property type="match status" value="1"/>
</dbReference>
<keyword evidence="8 9" id="KW-0131">Cell cycle</keyword>
<evidence type="ECO:0000256" key="3">
    <source>
        <dbReference type="ARBA" id="ARBA00022519"/>
    </source>
</evidence>
<dbReference type="RefSeq" id="WP_093308178.1">
    <property type="nucleotide sequence ID" value="NZ_FNYH01000001.1"/>
</dbReference>
<feature type="transmembrane region" description="Helical" evidence="9">
    <location>
        <begin position="12"/>
        <end position="33"/>
    </location>
</feature>
<sequence length="246" mass="28595">MSVLQRWIFGWFGRTLLALIVSSLWLAVIGWWLQALLNQPVNRVEIHGKLAYASTPVLQARMQPLFTNGFISLDLHHLRDALLADPWIAQVRIRRQWPSTLYVELEERQPFAYWNQEGFLDQNGALFHPQQPLPQLDLPKLSGPPDQYAEVFAFYKNLSEALAQQTHAELIKVSALELSQRGAWHFVLNDSVSILLGRDRIDARLLRFLYYWQHMFAQRWQEVTRIDLRYPNGFAVAWKSAQSNGS</sequence>
<dbReference type="GO" id="GO:0032153">
    <property type="term" value="C:cell division site"/>
    <property type="evidence" value="ECO:0007669"/>
    <property type="project" value="UniProtKB-UniRule"/>
</dbReference>
<comment type="function">
    <text evidence="9">Essential cell division protein. May link together the upstream cell division proteins, which are predominantly cytoplasmic, with the downstream cell division proteins, which are predominantly periplasmic. May control correct divisome assembly.</text>
</comment>
<evidence type="ECO:0000259" key="10">
    <source>
        <dbReference type="PROSITE" id="PS51779"/>
    </source>
</evidence>
<evidence type="ECO:0000313" key="12">
    <source>
        <dbReference type="Proteomes" id="UP000242999"/>
    </source>
</evidence>
<dbReference type="InterPro" id="IPR005548">
    <property type="entry name" value="Cell_div_FtsQ/DivIB_C"/>
</dbReference>
<dbReference type="InterPro" id="IPR045335">
    <property type="entry name" value="FtsQ_C_sf"/>
</dbReference>
<evidence type="ECO:0000256" key="6">
    <source>
        <dbReference type="ARBA" id="ARBA00022989"/>
    </source>
</evidence>
<dbReference type="PROSITE" id="PS51779">
    <property type="entry name" value="POTRA"/>
    <property type="match status" value="1"/>
</dbReference>
<keyword evidence="7 9" id="KW-0472">Membrane</keyword>
<dbReference type="Gene3D" id="3.40.50.11690">
    <property type="entry name" value="Cell division protein FtsQ/DivIB"/>
    <property type="match status" value="1"/>
</dbReference>
<organism evidence="11 12">
    <name type="scientific">Allopseudospirillum japonicum</name>
    <dbReference type="NCBI Taxonomy" id="64971"/>
    <lineage>
        <taxon>Bacteria</taxon>
        <taxon>Pseudomonadati</taxon>
        <taxon>Pseudomonadota</taxon>
        <taxon>Gammaproteobacteria</taxon>
        <taxon>Oceanospirillales</taxon>
        <taxon>Oceanospirillaceae</taxon>
        <taxon>Allopseudospirillum</taxon>
    </lineage>
</organism>
<dbReference type="Pfam" id="PF08478">
    <property type="entry name" value="POTRA_1"/>
    <property type="match status" value="1"/>
</dbReference>
<keyword evidence="5 9" id="KW-0812">Transmembrane</keyword>
<dbReference type="PANTHER" id="PTHR35851:SF1">
    <property type="entry name" value="CELL DIVISION PROTEIN FTSQ"/>
    <property type="match status" value="1"/>
</dbReference>
<dbReference type="InterPro" id="IPR013685">
    <property type="entry name" value="POTRA_FtsQ_type"/>
</dbReference>
<feature type="domain" description="POTRA" evidence="10">
    <location>
        <begin position="39"/>
        <end position="108"/>
    </location>
</feature>
<accession>A0A1H6QJD7</accession>
<evidence type="ECO:0000313" key="11">
    <source>
        <dbReference type="EMBL" id="SEI40257.1"/>
    </source>
</evidence>
<gene>
    <name evidence="9" type="primary">ftsQ</name>
    <name evidence="11" type="ORF">SAMN05421831_101303</name>
</gene>
<dbReference type="EMBL" id="FNYH01000001">
    <property type="protein sequence ID" value="SEI40257.1"/>
    <property type="molecule type" value="Genomic_DNA"/>
</dbReference>
<evidence type="ECO:0000256" key="1">
    <source>
        <dbReference type="ARBA" id="ARBA00004370"/>
    </source>
</evidence>
<dbReference type="Gene3D" id="3.10.20.310">
    <property type="entry name" value="membrane protein fhac"/>
    <property type="match status" value="1"/>
</dbReference>
<dbReference type="AlphaFoldDB" id="A0A1H6QJD7"/>
<dbReference type="GO" id="GO:0043093">
    <property type="term" value="P:FtsZ-dependent cytokinesis"/>
    <property type="evidence" value="ECO:0007669"/>
    <property type="project" value="UniProtKB-UniRule"/>
</dbReference>
<keyword evidence="12" id="KW-1185">Reference proteome</keyword>
<reference evidence="12" key="1">
    <citation type="submission" date="2016-10" db="EMBL/GenBank/DDBJ databases">
        <authorList>
            <person name="Varghese N."/>
            <person name="Submissions S."/>
        </authorList>
    </citation>
    <scope>NUCLEOTIDE SEQUENCE [LARGE SCALE GENOMIC DNA]</scope>
    <source>
        <strain evidence="12">DSM 7165</strain>
    </source>
</reference>
<evidence type="ECO:0000256" key="5">
    <source>
        <dbReference type="ARBA" id="ARBA00022692"/>
    </source>
</evidence>
<comment type="subunit">
    <text evidence="9">Part of a complex composed of FtsB, FtsL and FtsQ.</text>
</comment>
<dbReference type="Proteomes" id="UP000242999">
    <property type="component" value="Unassembled WGS sequence"/>
</dbReference>
<name>A0A1H6QJD7_9GAMM</name>
<dbReference type="Pfam" id="PF03799">
    <property type="entry name" value="FtsQ_DivIB_C"/>
    <property type="match status" value="1"/>
</dbReference>
<dbReference type="InterPro" id="IPR034746">
    <property type="entry name" value="POTRA"/>
</dbReference>
<comment type="subcellular location">
    <subcellularLocation>
        <location evidence="9">Cell inner membrane</location>
        <topology evidence="9">Single-pass type II membrane protein</topology>
    </subcellularLocation>
    <subcellularLocation>
        <location evidence="1">Membrane</location>
    </subcellularLocation>
    <text evidence="9">Localizes to the division septum.</text>
</comment>
<dbReference type="STRING" id="64971.SAMN05421831_101303"/>
<proteinExistence type="inferred from homology"/>
<keyword evidence="6 9" id="KW-1133">Transmembrane helix</keyword>
<evidence type="ECO:0000256" key="9">
    <source>
        <dbReference type="HAMAP-Rule" id="MF_00911"/>
    </source>
</evidence>
<dbReference type="PANTHER" id="PTHR35851">
    <property type="entry name" value="CELL DIVISION PROTEIN FTSQ"/>
    <property type="match status" value="1"/>
</dbReference>
<keyword evidence="3 9" id="KW-0997">Cell inner membrane</keyword>
<keyword evidence="2 9" id="KW-1003">Cell membrane</keyword>
<comment type="similarity">
    <text evidence="9">Belongs to the FtsQ/DivIB family. FtsQ subfamily.</text>
</comment>